<dbReference type="GO" id="GO:0016979">
    <property type="term" value="F:lipoate-protein ligase activity"/>
    <property type="evidence" value="ECO:0007669"/>
    <property type="project" value="UniProtKB-EC"/>
</dbReference>
<evidence type="ECO:0000259" key="8">
    <source>
        <dbReference type="PROSITE" id="PS51733"/>
    </source>
</evidence>
<name>A0A1B7LX57_9MICC</name>
<protein>
    <recommendedName>
        <fullName evidence="3">lipoate--protein ligase</fullName>
        <ecNumber evidence="3">6.3.1.20</ecNumber>
    </recommendedName>
</protein>
<dbReference type="GO" id="GO:0005524">
    <property type="term" value="F:ATP binding"/>
    <property type="evidence" value="ECO:0007669"/>
    <property type="project" value="UniProtKB-KW"/>
</dbReference>
<keyword evidence="5" id="KW-0547">Nucleotide-binding</keyword>
<dbReference type="SUPFAM" id="SSF55681">
    <property type="entry name" value="Class II aaRS and biotin synthetases"/>
    <property type="match status" value="1"/>
</dbReference>
<dbReference type="GO" id="GO:0009249">
    <property type="term" value="P:protein lipoylation"/>
    <property type="evidence" value="ECO:0007669"/>
    <property type="project" value="UniProtKB-ARBA"/>
</dbReference>
<dbReference type="Pfam" id="PF21948">
    <property type="entry name" value="LplA-B_cat"/>
    <property type="match status" value="1"/>
</dbReference>
<dbReference type="InterPro" id="IPR045864">
    <property type="entry name" value="aa-tRNA-synth_II/BPL/LPL"/>
</dbReference>
<comment type="pathway">
    <text evidence="1">Protein modification; protein lipoylation via exogenous pathway; protein N(6)-(lipoyl)lysine from lipoate: step 2/2.</text>
</comment>
<feature type="domain" description="BPL/LPL catalytic" evidence="8">
    <location>
        <begin position="139"/>
        <end position="333"/>
    </location>
</feature>
<evidence type="ECO:0000256" key="7">
    <source>
        <dbReference type="ARBA" id="ARBA00048037"/>
    </source>
</evidence>
<dbReference type="AlphaFoldDB" id="A0A1B7LX57"/>
<dbReference type="STRING" id="1837282.A6F49_13465"/>
<dbReference type="EMBL" id="LXEY01000021">
    <property type="protein sequence ID" value="OAV59778.1"/>
    <property type="molecule type" value="Genomic_DNA"/>
</dbReference>
<dbReference type="SUPFAM" id="SSF82649">
    <property type="entry name" value="SufE/NifU"/>
    <property type="match status" value="1"/>
</dbReference>
<comment type="catalytic activity">
    <reaction evidence="7">
        <text>L-lysyl-[lipoyl-carrier protein] + (R)-lipoate + ATP = N(6)-[(R)-lipoyl]-L-lysyl-[lipoyl-carrier protein] + AMP + diphosphate + H(+)</text>
        <dbReference type="Rhea" id="RHEA:49288"/>
        <dbReference type="Rhea" id="RHEA-COMP:10500"/>
        <dbReference type="Rhea" id="RHEA-COMP:10502"/>
        <dbReference type="ChEBI" id="CHEBI:15378"/>
        <dbReference type="ChEBI" id="CHEBI:29969"/>
        <dbReference type="ChEBI" id="CHEBI:30616"/>
        <dbReference type="ChEBI" id="CHEBI:33019"/>
        <dbReference type="ChEBI" id="CHEBI:83088"/>
        <dbReference type="ChEBI" id="CHEBI:83099"/>
        <dbReference type="ChEBI" id="CHEBI:456215"/>
        <dbReference type="EC" id="6.3.1.20"/>
    </reaction>
</comment>
<gene>
    <name evidence="9" type="ORF">A6F49_13465</name>
</gene>
<evidence type="ECO:0000313" key="9">
    <source>
        <dbReference type="EMBL" id="OAV59778.1"/>
    </source>
</evidence>
<dbReference type="PROSITE" id="PS51733">
    <property type="entry name" value="BPL_LPL_CATALYTIC"/>
    <property type="match status" value="1"/>
</dbReference>
<keyword evidence="6" id="KW-0067">ATP-binding</keyword>
<comment type="caution">
    <text evidence="9">The sequence shown here is derived from an EMBL/GenBank/DDBJ whole genome shotgun (WGS) entry which is preliminary data.</text>
</comment>
<keyword evidence="4 9" id="KW-0436">Ligase</keyword>
<sequence>MTAQDTVDGKQLHGEFKVPGGKLVIADLDVTDGKITRANINGDFFLEPDEALNDINQALIGLRFDSSHSTIAGAIDHAVDESVVMFGFDAHAVATAVRRATGFATRWDDHEWEILLPMEIPIYTQVALDQILTEDVGAGRANPAMRLWRWPLSDPSVIIGSFQSYSNEIDAEAVEKHDIKVARRISGGGAMFMEADNAVTYSLYTPTSLVDGMSFSDSYPFLDAWVMEALQRMNVKAFYEPLNDISTPEGKIGGAAQKRLASGTMLHHVTMSYDIDAQKMTEVLRIGREKISDKGITSAQSRVDPLRRQTGLNREDIWDIMIDTFQKRYAATTREVTADELARAEALAEQKFKTHEWIHRVP</sequence>
<dbReference type="InterPro" id="IPR050664">
    <property type="entry name" value="Octanoyltrans_LipM/LipL"/>
</dbReference>
<evidence type="ECO:0000256" key="5">
    <source>
        <dbReference type="ARBA" id="ARBA00022741"/>
    </source>
</evidence>
<dbReference type="CDD" id="cd16443">
    <property type="entry name" value="LplA"/>
    <property type="match status" value="1"/>
</dbReference>
<dbReference type="Gene3D" id="3.30.930.10">
    <property type="entry name" value="Bira Bifunctional Protein, Domain 2"/>
    <property type="match status" value="1"/>
</dbReference>
<dbReference type="OrthoDB" id="9788148at2"/>
<evidence type="ECO:0000256" key="2">
    <source>
        <dbReference type="ARBA" id="ARBA00005124"/>
    </source>
</evidence>
<dbReference type="EC" id="6.3.1.20" evidence="3"/>
<reference evidence="9 10" key="1">
    <citation type="submission" date="2016-04" db="EMBL/GenBank/DDBJ databases">
        <title>First whole genome shotgun sequence of the bacterium Enteractinococcus sp. strain UASWS1574.</title>
        <authorList>
            <person name="Crovadore J."/>
            <person name="Chablais R."/>
            <person name="Lefort F."/>
        </authorList>
    </citation>
    <scope>NUCLEOTIDE SEQUENCE [LARGE SCALE GENOMIC DNA]</scope>
    <source>
        <strain evidence="9 10">UASWS1574</strain>
    </source>
</reference>
<dbReference type="InterPro" id="IPR019491">
    <property type="entry name" value="Lipoate_protein_ligase_C"/>
</dbReference>
<dbReference type="InterPro" id="IPR004143">
    <property type="entry name" value="BPL_LPL_catalytic"/>
</dbReference>
<organism evidence="9 10">
    <name type="scientific">Enteractinococcus helveticum</name>
    <dbReference type="NCBI Taxonomy" id="1837282"/>
    <lineage>
        <taxon>Bacteria</taxon>
        <taxon>Bacillati</taxon>
        <taxon>Actinomycetota</taxon>
        <taxon>Actinomycetes</taxon>
        <taxon>Micrococcales</taxon>
        <taxon>Micrococcaceae</taxon>
    </lineage>
</organism>
<dbReference type="Proteomes" id="UP000078292">
    <property type="component" value="Unassembled WGS sequence"/>
</dbReference>
<dbReference type="Gene3D" id="3.30.390.50">
    <property type="entry name" value="CO dehydrogenase flavoprotein, C-terminal domain"/>
    <property type="match status" value="1"/>
</dbReference>
<dbReference type="PANTHER" id="PTHR43679:SF2">
    <property type="entry name" value="OCTANOYL-[GCVH]:PROTEIN N-OCTANOYLTRANSFERASE"/>
    <property type="match status" value="1"/>
</dbReference>
<proteinExistence type="predicted"/>
<evidence type="ECO:0000256" key="4">
    <source>
        <dbReference type="ARBA" id="ARBA00022598"/>
    </source>
</evidence>
<comment type="pathway">
    <text evidence="2">Protein modification; protein lipoylation via exogenous pathway; protein N(6)-(lipoyl)lysine from lipoate: step 1/2.</text>
</comment>
<dbReference type="RefSeq" id="WP_043058275.1">
    <property type="nucleotide sequence ID" value="NZ_LXEY01000021.1"/>
</dbReference>
<evidence type="ECO:0000256" key="6">
    <source>
        <dbReference type="ARBA" id="ARBA00022840"/>
    </source>
</evidence>
<evidence type="ECO:0000313" key="10">
    <source>
        <dbReference type="Proteomes" id="UP000078292"/>
    </source>
</evidence>
<evidence type="ECO:0000256" key="1">
    <source>
        <dbReference type="ARBA" id="ARBA00005085"/>
    </source>
</evidence>
<accession>A0A1B7LX57</accession>
<evidence type="ECO:0000256" key="3">
    <source>
        <dbReference type="ARBA" id="ARBA00012367"/>
    </source>
</evidence>
<keyword evidence="10" id="KW-1185">Reference proteome</keyword>
<dbReference type="Pfam" id="PF10437">
    <property type="entry name" value="Lip_prot_lig_C"/>
    <property type="match status" value="1"/>
</dbReference>
<dbReference type="UniPathway" id="UPA00537">
    <property type="reaction ID" value="UER00594"/>
</dbReference>
<dbReference type="PANTHER" id="PTHR43679">
    <property type="entry name" value="OCTANOYLTRANSFERASE LIPM-RELATED"/>
    <property type="match status" value="1"/>
</dbReference>